<dbReference type="InterPro" id="IPR001048">
    <property type="entry name" value="Asp/Glu/Uridylate_kinase"/>
</dbReference>
<dbReference type="InterPro" id="IPR005260">
    <property type="entry name" value="Asp_kin_monofn"/>
</dbReference>
<keyword evidence="8 18" id="KW-0028">Amino-acid biosynthesis</keyword>
<evidence type="ECO:0000256" key="7">
    <source>
        <dbReference type="ARBA" id="ARBA00016273"/>
    </source>
</evidence>
<dbReference type="InterPro" id="IPR018042">
    <property type="entry name" value="Aspartate_kinase_CS"/>
</dbReference>
<evidence type="ECO:0000256" key="16">
    <source>
        <dbReference type="PIRSR" id="PIRSR000726-1"/>
    </source>
</evidence>
<dbReference type="PROSITE" id="PS00324">
    <property type="entry name" value="ASPARTOKINASE"/>
    <property type="match status" value="1"/>
</dbReference>
<dbReference type="NCBIfam" id="NF005154">
    <property type="entry name" value="PRK06635.1-2"/>
    <property type="match status" value="1"/>
</dbReference>
<dbReference type="PIRSF" id="PIRSF000726">
    <property type="entry name" value="Asp_kin"/>
    <property type="match status" value="1"/>
</dbReference>
<keyword evidence="14" id="KW-0457">Lysine biosynthesis</keyword>
<evidence type="ECO:0000256" key="1">
    <source>
        <dbReference type="ARBA" id="ARBA00002843"/>
    </source>
</evidence>
<evidence type="ECO:0000256" key="3">
    <source>
        <dbReference type="ARBA" id="ARBA00004986"/>
    </source>
</evidence>
<organism evidence="20 21">
    <name type="scientific">Rothia aeria</name>
    <dbReference type="NCBI Taxonomy" id="172042"/>
    <lineage>
        <taxon>Bacteria</taxon>
        <taxon>Bacillati</taxon>
        <taxon>Actinomycetota</taxon>
        <taxon>Actinomycetes</taxon>
        <taxon>Micrococcales</taxon>
        <taxon>Micrococcaceae</taxon>
        <taxon>Rothia</taxon>
    </lineage>
</organism>
<dbReference type="NCBIfam" id="NF005155">
    <property type="entry name" value="PRK06635.1-4"/>
    <property type="match status" value="1"/>
</dbReference>
<dbReference type="EMBL" id="LR134479">
    <property type="protein sequence ID" value="VEI22249.1"/>
    <property type="molecule type" value="Genomic_DNA"/>
</dbReference>
<evidence type="ECO:0000256" key="15">
    <source>
        <dbReference type="ARBA" id="ARBA00047872"/>
    </source>
</evidence>
<feature type="binding site" evidence="16">
    <location>
        <position position="125"/>
    </location>
    <ligand>
        <name>substrate</name>
    </ligand>
</feature>
<dbReference type="Gene3D" id="3.40.1160.10">
    <property type="entry name" value="Acetylglutamate kinase-like"/>
    <property type="match status" value="1"/>
</dbReference>
<comment type="pathway">
    <text evidence="4 18">Amino-acid biosynthesis; L-threonine biosynthesis; L-threonine from L-aspartate: step 1/5.</text>
</comment>
<comment type="pathway">
    <text evidence="2 18">Amino-acid biosynthesis; L-lysine biosynthesis via DAP pathway; (S)-tetrahydrodipicolinate from L-aspartate: step 1/4.</text>
</comment>
<dbReference type="InterPro" id="IPR054352">
    <property type="entry name" value="ACT_Aspartokinase"/>
</dbReference>
<dbReference type="PANTHER" id="PTHR21499:SF3">
    <property type="entry name" value="ASPARTOKINASE"/>
    <property type="match status" value="1"/>
</dbReference>
<dbReference type="EC" id="2.7.2.4" evidence="6 17"/>
<dbReference type="NCBIfam" id="NF005153">
    <property type="entry name" value="PRK06635.1-1"/>
    <property type="match status" value="1"/>
</dbReference>
<name>A0A7Z9D633_9MICC</name>
<dbReference type="AlphaFoldDB" id="A0A7Z9D633"/>
<comment type="similarity">
    <text evidence="5 17">Belongs to the aspartokinase family.</text>
</comment>
<evidence type="ECO:0000256" key="18">
    <source>
        <dbReference type="RuleBase" id="RU004249"/>
    </source>
</evidence>
<evidence type="ECO:0000313" key="21">
    <source>
        <dbReference type="Proteomes" id="UP000282386"/>
    </source>
</evidence>
<comment type="function">
    <text evidence="1">Catalyzes the phosphorylation of the beta-carboxyl group of aspartic acid with ATP to yield 4-phospho-L-aspartate, which is involved in the branched biosynthetic pathway leading to the biosynthesis of amino acids lysine, threonine, isoleucine and methionine.</text>
</comment>
<dbReference type="UniPathway" id="UPA00051">
    <property type="reaction ID" value="UER00462"/>
</dbReference>
<feature type="binding site" evidence="16">
    <location>
        <position position="236"/>
    </location>
    <ligand>
        <name>ATP</name>
        <dbReference type="ChEBI" id="CHEBI:30616"/>
    </ligand>
</feature>
<dbReference type="GO" id="GO:0009089">
    <property type="term" value="P:lysine biosynthetic process via diaminopimelate"/>
    <property type="evidence" value="ECO:0007669"/>
    <property type="project" value="UniProtKB-UniPathway"/>
</dbReference>
<keyword evidence="11 17" id="KW-0418">Kinase</keyword>
<reference evidence="20 21" key="1">
    <citation type="submission" date="2018-12" db="EMBL/GenBank/DDBJ databases">
        <authorList>
            <consortium name="Pathogen Informatics"/>
        </authorList>
    </citation>
    <scope>NUCLEOTIDE SEQUENCE [LARGE SCALE GENOMIC DNA]</scope>
    <source>
        <strain evidence="20 21">NCTC10207</strain>
    </source>
</reference>
<evidence type="ECO:0000256" key="11">
    <source>
        <dbReference type="ARBA" id="ARBA00022777"/>
    </source>
</evidence>
<evidence type="ECO:0000259" key="19">
    <source>
        <dbReference type="PROSITE" id="PS51671"/>
    </source>
</evidence>
<dbReference type="GO" id="GO:0019877">
    <property type="term" value="P:diaminopimelate biosynthetic process"/>
    <property type="evidence" value="ECO:0007669"/>
    <property type="project" value="UniProtKB-KW"/>
</dbReference>
<keyword evidence="12 16" id="KW-0067">ATP-binding</keyword>
<dbReference type="PANTHER" id="PTHR21499">
    <property type="entry name" value="ASPARTATE KINASE"/>
    <property type="match status" value="1"/>
</dbReference>
<evidence type="ECO:0000256" key="13">
    <source>
        <dbReference type="ARBA" id="ARBA00022915"/>
    </source>
</evidence>
<protein>
    <recommendedName>
        <fullName evidence="7 17">Aspartokinase</fullName>
        <ecNumber evidence="6 17">2.7.2.4</ecNumber>
    </recommendedName>
</protein>
<dbReference type="GO" id="GO:0004072">
    <property type="term" value="F:aspartate kinase activity"/>
    <property type="evidence" value="ECO:0007669"/>
    <property type="project" value="UniProtKB-EC"/>
</dbReference>
<accession>A0A7Z9D633</accession>
<comment type="pathway">
    <text evidence="3 18">Amino-acid biosynthesis; L-methionine biosynthesis via de novo pathway; L-homoserine from L-aspartate: step 1/3.</text>
</comment>
<evidence type="ECO:0000256" key="9">
    <source>
        <dbReference type="ARBA" id="ARBA00022679"/>
    </source>
</evidence>
<feature type="domain" description="ACT" evidence="19">
    <location>
        <begin position="327"/>
        <end position="412"/>
    </location>
</feature>
<dbReference type="SUPFAM" id="SSF53633">
    <property type="entry name" value="Carbamate kinase-like"/>
    <property type="match status" value="1"/>
</dbReference>
<dbReference type="InterPro" id="IPR036393">
    <property type="entry name" value="AceGlu_kinase-like_sf"/>
</dbReference>
<dbReference type="Pfam" id="PF00696">
    <property type="entry name" value="AA_kinase"/>
    <property type="match status" value="1"/>
</dbReference>
<evidence type="ECO:0000256" key="10">
    <source>
        <dbReference type="ARBA" id="ARBA00022741"/>
    </source>
</evidence>
<evidence type="ECO:0000256" key="6">
    <source>
        <dbReference type="ARBA" id="ARBA00013059"/>
    </source>
</evidence>
<evidence type="ECO:0000256" key="12">
    <source>
        <dbReference type="ARBA" id="ARBA00022840"/>
    </source>
</evidence>
<keyword evidence="10 16" id="KW-0547">Nucleotide-binding</keyword>
<evidence type="ECO:0000256" key="8">
    <source>
        <dbReference type="ARBA" id="ARBA00022605"/>
    </source>
</evidence>
<sequence length="481" mass="51350">MDPQPVTLRHISCSNTHTHIIHTASRTRLLWIRSRDHPGVYTAYLTRGVLMSLIVQKFGGSSVADAESIKRVARRVANTRKAGHDVVVVVSAMGDTTDELLDLAAEVTSAVTPSRELDMLLTAGERISMAALAMAINDIGVQAKSFTGSQAGMITDGVHGAARLVEVKPDRIRESLEAGNIAIVAGFQGMNRQSRDITTLGRGGSDTTAVALAAALNADVCEIYSDVDGVFTADPRIVPTAHKLNTVTSEEMLEMAANGAKILHLRSVEYARRFNLKLHVRSSFSELEGTIVIPENSAELTPTHLKEIPLEQPLISGVAHDRGQAKITVVGVPDVPGSAARVFGLINEAKINIDMIVQNVSTDRPNVTDISFTLDQAHGPLALQALEKAQAEIGFEEVIYNEAVGKLSLVGAGMKTNPGVSFTFFEALSNAGVNVEMISTSEIRISVITELSKLDDAVRAVHTAFALDTEGEATVYGGTGR</sequence>
<evidence type="ECO:0000256" key="17">
    <source>
        <dbReference type="RuleBase" id="RU003448"/>
    </source>
</evidence>
<dbReference type="InterPro" id="IPR001341">
    <property type="entry name" value="Asp_kinase"/>
</dbReference>
<dbReference type="CDD" id="cd04261">
    <property type="entry name" value="AAK_AKii-LysC-BS"/>
    <property type="match status" value="1"/>
</dbReference>
<dbReference type="UniPathway" id="UPA00050">
    <property type="reaction ID" value="UER00461"/>
</dbReference>
<feature type="binding site" evidence="16">
    <location>
        <position position="97"/>
    </location>
    <ligand>
        <name>substrate</name>
    </ligand>
</feature>
<evidence type="ECO:0000256" key="14">
    <source>
        <dbReference type="ARBA" id="ARBA00023154"/>
    </source>
</evidence>
<dbReference type="UniPathway" id="UPA00034">
    <property type="reaction ID" value="UER00015"/>
</dbReference>
<dbReference type="GO" id="GO:0005524">
    <property type="term" value="F:ATP binding"/>
    <property type="evidence" value="ECO:0007669"/>
    <property type="project" value="UniProtKB-KW"/>
</dbReference>
<dbReference type="GO" id="GO:0005829">
    <property type="term" value="C:cytosol"/>
    <property type="evidence" value="ECO:0007669"/>
    <property type="project" value="TreeGrafter"/>
</dbReference>
<dbReference type="InterPro" id="IPR045865">
    <property type="entry name" value="ACT-like_dom_sf"/>
</dbReference>
<dbReference type="SUPFAM" id="SSF55021">
    <property type="entry name" value="ACT-like"/>
    <property type="match status" value="2"/>
</dbReference>
<evidence type="ECO:0000256" key="5">
    <source>
        <dbReference type="ARBA" id="ARBA00010122"/>
    </source>
</evidence>
<proteinExistence type="inferred from homology"/>
<dbReference type="GO" id="GO:0009090">
    <property type="term" value="P:homoserine biosynthetic process"/>
    <property type="evidence" value="ECO:0007669"/>
    <property type="project" value="TreeGrafter"/>
</dbReference>
<dbReference type="InterPro" id="IPR002912">
    <property type="entry name" value="ACT_dom"/>
</dbReference>
<dbReference type="FunFam" id="3.40.1160.10:FF:000002">
    <property type="entry name" value="Aspartokinase"/>
    <property type="match status" value="1"/>
</dbReference>
<dbReference type="Pfam" id="PF01842">
    <property type="entry name" value="ACT"/>
    <property type="match status" value="1"/>
</dbReference>
<keyword evidence="13" id="KW-0220">Diaminopimelate biosynthesis</keyword>
<dbReference type="Gene3D" id="3.30.2130.10">
    <property type="entry name" value="VC0802-like"/>
    <property type="match status" value="1"/>
</dbReference>
<evidence type="ECO:0000256" key="2">
    <source>
        <dbReference type="ARBA" id="ARBA00004766"/>
    </source>
</evidence>
<comment type="catalytic activity">
    <reaction evidence="15 17">
        <text>L-aspartate + ATP = 4-phospho-L-aspartate + ADP</text>
        <dbReference type="Rhea" id="RHEA:23776"/>
        <dbReference type="ChEBI" id="CHEBI:29991"/>
        <dbReference type="ChEBI" id="CHEBI:30616"/>
        <dbReference type="ChEBI" id="CHEBI:57535"/>
        <dbReference type="ChEBI" id="CHEBI:456216"/>
        <dbReference type="EC" id="2.7.2.4"/>
    </reaction>
</comment>
<dbReference type="CDD" id="cd04936">
    <property type="entry name" value="ACT_AKii-LysC-BS-like_2"/>
    <property type="match status" value="1"/>
</dbReference>
<dbReference type="GO" id="GO:0009088">
    <property type="term" value="P:threonine biosynthetic process"/>
    <property type="evidence" value="ECO:0007669"/>
    <property type="project" value="UniProtKB-UniPathway"/>
</dbReference>
<dbReference type="InterPro" id="IPR041740">
    <property type="entry name" value="AKii-LysC-BS"/>
</dbReference>
<dbReference type="PROSITE" id="PS51671">
    <property type="entry name" value="ACT"/>
    <property type="match status" value="1"/>
</dbReference>
<dbReference type="Pfam" id="PF22468">
    <property type="entry name" value="ACT_9"/>
    <property type="match status" value="1"/>
</dbReference>
<dbReference type="CDD" id="cd04913">
    <property type="entry name" value="ACT_AKii-LysC-BS-like_1"/>
    <property type="match status" value="1"/>
</dbReference>
<dbReference type="FunFam" id="3.30.2130.10:FF:000002">
    <property type="entry name" value="Aspartokinase"/>
    <property type="match status" value="1"/>
</dbReference>
<dbReference type="NCBIfam" id="TIGR00657">
    <property type="entry name" value="asp_kinases"/>
    <property type="match status" value="1"/>
</dbReference>
<evidence type="ECO:0000256" key="4">
    <source>
        <dbReference type="ARBA" id="ARBA00005139"/>
    </source>
</evidence>
<evidence type="ECO:0000313" key="20">
    <source>
        <dbReference type="EMBL" id="VEI22249.1"/>
    </source>
</evidence>
<dbReference type="Proteomes" id="UP000282386">
    <property type="component" value="Chromosome"/>
</dbReference>
<keyword evidence="9 17" id="KW-0808">Transferase</keyword>
<gene>
    <name evidence="20" type="primary">lysC</name>
    <name evidence="20" type="ORF">NCTC10207_00321</name>
</gene>
<feature type="binding site" evidence="16">
    <location>
        <begin position="57"/>
        <end position="60"/>
    </location>
    <ligand>
        <name>ATP</name>
        <dbReference type="ChEBI" id="CHEBI:30616"/>
    </ligand>
</feature>